<dbReference type="EMBL" id="JAFBEV010000034">
    <property type="protein sequence ID" value="MBM7659077.1"/>
    <property type="molecule type" value="Genomic_DNA"/>
</dbReference>
<evidence type="ECO:0000313" key="1">
    <source>
        <dbReference type="EMBL" id="MBM7659077.1"/>
    </source>
</evidence>
<accession>A0ABS2QB97</accession>
<dbReference type="Proteomes" id="UP000823201">
    <property type="component" value="Unassembled WGS sequence"/>
</dbReference>
<gene>
    <name evidence="1" type="ORF">JOC27_002568</name>
</gene>
<protein>
    <submittedName>
        <fullName evidence="1">Uncharacterized protein</fullName>
    </submittedName>
</protein>
<evidence type="ECO:0000313" key="2">
    <source>
        <dbReference type="Proteomes" id="UP000823201"/>
    </source>
</evidence>
<reference evidence="1 2" key="1">
    <citation type="submission" date="2021-01" db="EMBL/GenBank/DDBJ databases">
        <title>Genomic Encyclopedia of Type Strains, Phase IV (KMG-IV): sequencing the most valuable type-strain genomes for metagenomic binning, comparative biology and taxonomic classification.</title>
        <authorList>
            <person name="Goeker M."/>
        </authorList>
    </citation>
    <scope>NUCLEOTIDE SEQUENCE [LARGE SCALE GENOMIC DNA]</scope>
    <source>
        <strain evidence="1 2">DSM 100968</strain>
    </source>
</reference>
<dbReference type="RefSeq" id="WP_205007624.1">
    <property type="nucleotide sequence ID" value="NZ_JAFBEV010000034.1"/>
</dbReference>
<comment type="caution">
    <text evidence="1">The sequence shown here is derived from an EMBL/GenBank/DDBJ whole genome shotgun (WGS) entry which is preliminary data.</text>
</comment>
<dbReference type="InterPro" id="IPR025413">
    <property type="entry name" value="YpzG-like"/>
</dbReference>
<dbReference type="Pfam" id="PF14139">
    <property type="entry name" value="YpzG"/>
    <property type="match status" value="1"/>
</dbReference>
<name>A0ABS2QB97_9BACL</name>
<keyword evidence="2" id="KW-1185">Reference proteome</keyword>
<sequence>MNPTSGINGGQKGRVTATHLHAKHSFKQVNGESAVTQSGKILEVTARKHQK</sequence>
<organism evidence="1 2">
    <name type="scientific">Sporolactobacillus spathodeae</name>
    <dbReference type="NCBI Taxonomy" id="1465502"/>
    <lineage>
        <taxon>Bacteria</taxon>
        <taxon>Bacillati</taxon>
        <taxon>Bacillota</taxon>
        <taxon>Bacilli</taxon>
        <taxon>Bacillales</taxon>
        <taxon>Sporolactobacillaceae</taxon>
        <taxon>Sporolactobacillus</taxon>
    </lineage>
</organism>
<proteinExistence type="predicted"/>